<proteinExistence type="predicted"/>
<accession>A0A2K8KCT5</accession>
<dbReference type="OrthoDB" id="7630018at2"/>
<dbReference type="KEGG" id="rbg:BG454_13890"/>
<sequence length="150" mass="16021">MEILIDLAVACAALLAAAYCLLLSRRLRALTRLDSDVGKAIAVLSKQVDDLTKALVAAEKSNTSAGAALGQQISKAEATARQLELLMAAGQAGGLQTATRSKDGNDFQPEHNSASPEEDEFSPIHRTPTRIASEPRRRVLRHREYAGDGV</sequence>
<evidence type="ECO:0000313" key="2">
    <source>
        <dbReference type="EMBL" id="ATX66776.1"/>
    </source>
</evidence>
<gene>
    <name evidence="2" type="ORF">BG454_13890</name>
</gene>
<name>A0A2K8KCT5_9RHOB</name>
<feature type="compositionally biased region" description="Basic and acidic residues" evidence="1">
    <location>
        <begin position="133"/>
        <end position="150"/>
    </location>
</feature>
<keyword evidence="3" id="KW-1185">Reference proteome</keyword>
<dbReference type="EMBL" id="CP024899">
    <property type="protein sequence ID" value="ATX66776.1"/>
    <property type="molecule type" value="Genomic_DNA"/>
</dbReference>
<evidence type="ECO:0000313" key="3">
    <source>
        <dbReference type="Proteomes" id="UP000228948"/>
    </source>
</evidence>
<organism evidence="2 3">
    <name type="scientific">Roseinatronobacter bogoriensis subsp. barguzinensis</name>
    <dbReference type="NCBI Taxonomy" id="441209"/>
    <lineage>
        <taxon>Bacteria</taxon>
        <taxon>Pseudomonadati</taxon>
        <taxon>Pseudomonadota</taxon>
        <taxon>Alphaproteobacteria</taxon>
        <taxon>Rhodobacterales</taxon>
        <taxon>Paracoccaceae</taxon>
        <taxon>Roseinatronobacter</taxon>
    </lineage>
</organism>
<feature type="region of interest" description="Disordered" evidence="1">
    <location>
        <begin position="94"/>
        <end position="150"/>
    </location>
</feature>
<reference evidence="2 3" key="1">
    <citation type="submission" date="2017-11" db="EMBL/GenBank/DDBJ databases">
        <title>Revised Sequence and Annotation of the Rhodobaca barguzinensis strain alga05 Genome.</title>
        <authorList>
            <person name="Kopejtka K."/>
            <person name="Tomasch J.M."/>
            <person name="Bunk B."/>
            <person name="Koblizek M."/>
        </authorList>
    </citation>
    <scope>NUCLEOTIDE SEQUENCE [LARGE SCALE GENOMIC DNA]</scope>
    <source>
        <strain evidence="3">alga05</strain>
    </source>
</reference>
<dbReference type="STRING" id="441209.GCA_001870665_02560"/>
<feature type="compositionally biased region" description="Basic and acidic residues" evidence="1">
    <location>
        <begin position="100"/>
        <end position="109"/>
    </location>
</feature>
<protein>
    <submittedName>
        <fullName evidence="2">Uncharacterized protein</fullName>
    </submittedName>
</protein>
<dbReference type="Proteomes" id="UP000228948">
    <property type="component" value="Chromosome"/>
</dbReference>
<evidence type="ECO:0000256" key="1">
    <source>
        <dbReference type="SAM" id="MobiDB-lite"/>
    </source>
</evidence>
<dbReference type="RefSeq" id="WP_071481255.1">
    <property type="nucleotide sequence ID" value="NZ_CP024899.1"/>
</dbReference>
<dbReference type="AlphaFoldDB" id="A0A2K8KCT5"/>